<sequence length="403" mass="46972">MTTSIQVDYELERLGQLCLPRWYDRIDSRIIRPERPEFAMICRNQSHNQRWLRALDRLRRAINTYDPTGQRRKRAKNRLADTPISPMDAFLEDLDAFDFPDDKAKPILSAIALILYDIECSGSPIPYTVNFKRLPGLPRLETWETCDSVFRSFLQHLLLREYGFGNRPVEGMSWKKGLYAVTAVSRHLTAFAQWCRMGRLPPLNAWEHLASILLRGCGSERMPEVALSLYYYETNHRPINHREYQSSRTGYRGVVQKMIDKMPTTGPDRLVRKLSVDLHILIPWCYHHRTRMINVIEDFARTQCLPIRAPVLKNVEIPEIDMTHRDGYPKSVKGGWTIGKYYIPGLPIFIWRLGSRIDERYYYGRGLVEYSDAEHERRLAAAKKAAQQLPCGAYRSSEVHENT</sequence>
<organism evidence="1 2">
    <name type="scientific">Echria macrotheca</name>
    <dbReference type="NCBI Taxonomy" id="438768"/>
    <lineage>
        <taxon>Eukaryota</taxon>
        <taxon>Fungi</taxon>
        <taxon>Dikarya</taxon>
        <taxon>Ascomycota</taxon>
        <taxon>Pezizomycotina</taxon>
        <taxon>Sordariomycetes</taxon>
        <taxon>Sordariomycetidae</taxon>
        <taxon>Sordariales</taxon>
        <taxon>Schizotheciaceae</taxon>
        <taxon>Echria</taxon>
    </lineage>
</organism>
<gene>
    <name evidence="1" type="ORF">QBC47DRAFT_465128</name>
</gene>
<evidence type="ECO:0000313" key="1">
    <source>
        <dbReference type="EMBL" id="KAK1750114.1"/>
    </source>
</evidence>
<name>A0AAJ0B1T3_9PEZI</name>
<protein>
    <submittedName>
        <fullName evidence="1">Uncharacterized protein</fullName>
    </submittedName>
</protein>
<accession>A0AAJ0B1T3</accession>
<dbReference type="AlphaFoldDB" id="A0AAJ0B1T3"/>
<dbReference type="Proteomes" id="UP001239445">
    <property type="component" value="Unassembled WGS sequence"/>
</dbReference>
<reference evidence="1" key="1">
    <citation type="submission" date="2023-06" db="EMBL/GenBank/DDBJ databases">
        <title>Genome-scale phylogeny and comparative genomics of the fungal order Sordariales.</title>
        <authorList>
            <consortium name="Lawrence Berkeley National Laboratory"/>
            <person name="Hensen N."/>
            <person name="Bonometti L."/>
            <person name="Westerberg I."/>
            <person name="Brannstrom I.O."/>
            <person name="Guillou S."/>
            <person name="Cros-Aarteil S."/>
            <person name="Calhoun S."/>
            <person name="Haridas S."/>
            <person name="Kuo A."/>
            <person name="Mondo S."/>
            <person name="Pangilinan J."/>
            <person name="Riley R."/>
            <person name="Labutti K."/>
            <person name="Andreopoulos B."/>
            <person name="Lipzen A."/>
            <person name="Chen C."/>
            <person name="Yanf M."/>
            <person name="Daum C."/>
            <person name="Ng V."/>
            <person name="Clum A."/>
            <person name="Steindorff A."/>
            <person name="Ohm R."/>
            <person name="Martin F."/>
            <person name="Silar P."/>
            <person name="Natvig D."/>
            <person name="Lalanne C."/>
            <person name="Gautier V."/>
            <person name="Ament-Velasquez S.L."/>
            <person name="Kruys A."/>
            <person name="Hutchinson M.I."/>
            <person name="Powell A.J."/>
            <person name="Barry K."/>
            <person name="Miller A.N."/>
            <person name="Grigoriev I.V."/>
            <person name="Debuchy R."/>
            <person name="Gladieux P."/>
            <person name="Thoren M.H."/>
            <person name="Johannesson H."/>
        </authorList>
    </citation>
    <scope>NUCLEOTIDE SEQUENCE</scope>
    <source>
        <strain evidence="1">PSN4</strain>
    </source>
</reference>
<comment type="caution">
    <text evidence="1">The sequence shown here is derived from an EMBL/GenBank/DDBJ whole genome shotgun (WGS) entry which is preliminary data.</text>
</comment>
<proteinExistence type="predicted"/>
<evidence type="ECO:0000313" key="2">
    <source>
        <dbReference type="Proteomes" id="UP001239445"/>
    </source>
</evidence>
<dbReference type="EMBL" id="MU839849">
    <property type="protein sequence ID" value="KAK1750114.1"/>
    <property type="molecule type" value="Genomic_DNA"/>
</dbReference>
<keyword evidence="2" id="KW-1185">Reference proteome</keyword>